<feature type="transmembrane region" description="Helical" evidence="1">
    <location>
        <begin position="12"/>
        <end position="31"/>
    </location>
</feature>
<protein>
    <submittedName>
        <fullName evidence="3">Peptidase</fullName>
    </submittedName>
</protein>
<proteinExistence type="predicted"/>
<accession>A0A926IEY5</accession>
<dbReference type="GO" id="GO:0006508">
    <property type="term" value="P:proteolysis"/>
    <property type="evidence" value="ECO:0007669"/>
    <property type="project" value="InterPro"/>
</dbReference>
<feature type="domain" description="Tail specific protease" evidence="2">
    <location>
        <begin position="187"/>
        <end position="399"/>
    </location>
</feature>
<dbReference type="AlphaFoldDB" id="A0A926IEY5"/>
<keyword evidence="1" id="KW-0472">Membrane</keyword>
<keyword evidence="4" id="KW-1185">Reference proteome</keyword>
<reference evidence="3" key="1">
    <citation type="submission" date="2020-08" db="EMBL/GenBank/DDBJ databases">
        <title>Genome public.</title>
        <authorList>
            <person name="Liu C."/>
            <person name="Sun Q."/>
        </authorList>
    </citation>
    <scope>NUCLEOTIDE SEQUENCE</scope>
    <source>
        <strain evidence="3">NSJ-12</strain>
    </source>
</reference>
<dbReference type="Proteomes" id="UP000655830">
    <property type="component" value="Unassembled WGS sequence"/>
</dbReference>
<comment type="caution">
    <text evidence="3">The sequence shown here is derived from an EMBL/GenBank/DDBJ whole genome shotgun (WGS) entry which is preliminary data.</text>
</comment>
<dbReference type="EMBL" id="JACRSY010000015">
    <property type="protein sequence ID" value="MBC8580011.1"/>
    <property type="molecule type" value="Genomic_DNA"/>
</dbReference>
<dbReference type="Pfam" id="PF03572">
    <property type="entry name" value="Peptidase_S41"/>
    <property type="match status" value="1"/>
</dbReference>
<dbReference type="RefSeq" id="WP_249332907.1">
    <property type="nucleotide sequence ID" value="NZ_JACRSY010000015.1"/>
</dbReference>
<evidence type="ECO:0000256" key="1">
    <source>
        <dbReference type="SAM" id="Phobius"/>
    </source>
</evidence>
<keyword evidence="1" id="KW-1133">Transmembrane helix</keyword>
<name>A0A926IEY5_9FIRM</name>
<organism evidence="3 4">
    <name type="scientific">Zhenhengia yiwuensis</name>
    <dbReference type="NCBI Taxonomy" id="2763666"/>
    <lineage>
        <taxon>Bacteria</taxon>
        <taxon>Bacillati</taxon>
        <taxon>Bacillota</taxon>
        <taxon>Clostridia</taxon>
        <taxon>Lachnospirales</taxon>
        <taxon>Lachnospiraceae</taxon>
        <taxon>Zhenhengia</taxon>
    </lineage>
</organism>
<dbReference type="InterPro" id="IPR005151">
    <property type="entry name" value="Tail-specific_protease"/>
</dbReference>
<evidence type="ECO:0000313" key="4">
    <source>
        <dbReference type="Proteomes" id="UP000655830"/>
    </source>
</evidence>
<evidence type="ECO:0000259" key="2">
    <source>
        <dbReference type="Pfam" id="PF03572"/>
    </source>
</evidence>
<keyword evidence="1" id="KW-0812">Transmembrane</keyword>
<dbReference type="GO" id="GO:0008236">
    <property type="term" value="F:serine-type peptidase activity"/>
    <property type="evidence" value="ECO:0007669"/>
    <property type="project" value="InterPro"/>
</dbReference>
<sequence>MKIHNENKRIFILLLCTVIILVILFGGYRIYRNITQDHILNISLDPLTTQEKIEDFEFLYKTIVENYPYLEVNKRTYGIDWITNKEMYMERIERGNFLYIMQWVLAELNNGHTHILSEDDVAFMREIYWDTKQSGGWQGMNFDVLNHPLVLKRYNINSTLPDTHKQMVQGEDQPIINAVVKDIVDGKIASIYIPQMINDTKMQYDRELIKNYLKEVQNYQAMVIDIRGNGGGSSNYWQRFLLPEILGEPYEVTWYNFYKDGDYIKKYFQESKVIPKKITQLDKTNLPNLPEEVEEIFTYYTPMHLEAIPAEDSIAFKGNIYLLVDDNVCSSAEMLAAFAKDTGFATLIGEQTKGDGIGSDPLVAILPNSGYVFRFTKAMGVTEDGTCNEEHPTIPDYIVEDTTRIEGSLEDQCIQKVLELEGIDN</sequence>
<dbReference type="Gene3D" id="3.90.226.10">
    <property type="entry name" value="2-enoyl-CoA Hydratase, Chain A, domain 1"/>
    <property type="match status" value="1"/>
</dbReference>
<evidence type="ECO:0000313" key="3">
    <source>
        <dbReference type="EMBL" id="MBC8580011.1"/>
    </source>
</evidence>
<dbReference type="SUPFAM" id="SSF52096">
    <property type="entry name" value="ClpP/crotonase"/>
    <property type="match status" value="1"/>
</dbReference>
<dbReference type="Gene3D" id="3.30.750.44">
    <property type="match status" value="1"/>
</dbReference>
<dbReference type="InterPro" id="IPR029045">
    <property type="entry name" value="ClpP/crotonase-like_dom_sf"/>
</dbReference>
<gene>
    <name evidence="3" type="ORF">H8718_10800</name>
</gene>